<accession>A0A5S5DLW7</accession>
<keyword evidence="3" id="KW-0804">Transcription</keyword>
<evidence type="ECO:0000313" key="6">
    <source>
        <dbReference type="EMBL" id="TYP96923.1"/>
    </source>
</evidence>
<evidence type="ECO:0000256" key="1">
    <source>
        <dbReference type="ARBA" id="ARBA00023015"/>
    </source>
</evidence>
<protein>
    <submittedName>
        <fullName evidence="6">TetR family transcriptional regulator</fullName>
    </submittedName>
</protein>
<dbReference type="Pfam" id="PF00440">
    <property type="entry name" value="TetR_N"/>
    <property type="match status" value="1"/>
</dbReference>
<organism evidence="6 7">
    <name type="scientific">Sphingobacterium allocomposti</name>
    <dbReference type="NCBI Taxonomy" id="415956"/>
    <lineage>
        <taxon>Bacteria</taxon>
        <taxon>Pseudomonadati</taxon>
        <taxon>Bacteroidota</taxon>
        <taxon>Sphingobacteriia</taxon>
        <taxon>Sphingobacteriales</taxon>
        <taxon>Sphingobacteriaceae</taxon>
        <taxon>Sphingobacterium</taxon>
    </lineage>
</organism>
<keyword evidence="1" id="KW-0805">Transcription regulation</keyword>
<dbReference type="InterPro" id="IPR025996">
    <property type="entry name" value="MT1864/Rv1816-like_C"/>
</dbReference>
<dbReference type="AlphaFoldDB" id="A0A5S5DLW7"/>
<sequence>MGISERKARQQEELRQKIIQQSWSIIQKEGWQALSIRRIAEAIEYSIPVIYKHFQNKEAIQEYFIKDGFDKLTVEMLRVQQAVVGSEARLRQLAYAYWTFAASHTEHYRIMFGLGMPACETVNSISEIKQMSETMYRVIEDVAIEYQNGHLDLHLKMKTFWSILHGFISIELLSGNGIPDGPTPVFTDAIESFMFTLIHKR</sequence>
<dbReference type="OrthoDB" id="594604at2"/>
<dbReference type="Pfam" id="PF13305">
    <property type="entry name" value="TetR_C_33"/>
    <property type="match status" value="1"/>
</dbReference>
<dbReference type="GO" id="GO:0003677">
    <property type="term" value="F:DNA binding"/>
    <property type="evidence" value="ECO:0007669"/>
    <property type="project" value="UniProtKB-UniRule"/>
</dbReference>
<keyword evidence="7" id="KW-1185">Reference proteome</keyword>
<dbReference type="InterPro" id="IPR001647">
    <property type="entry name" value="HTH_TetR"/>
</dbReference>
<evidence type="ECO:0000256" key="2">
    <source>
        <dbReference type="ARBA" id="ARBA00023125"/>
    </source>
</evidence>
<dbReference type="SUPFAM" id="SSF48498">
    <property type="entry name" value="Tetracyclin repressor-like, C-terminal domain"/>
    <property type="match status" value="1"/>
</dbReference>
<dbReference type="PROSITE" id="PS50977">
    <property type="entry name" value="HTH_TETR_2"/>
    <property type="match status" value="1"/>
</dbReference>
<evidence type="ECO:0000256" key="4">
    <source>
        <dbReference type="PROSITE-ProRule" id="PRU00335"/>
    </source>
</evidence>
<gene>
    <name evidence="6" type="ORF">BC792_104148</name>
</gene>
<evidence type="ECO:0000313" key="7">
    <source>
        <dbReference type="Proteomes" id="UP000325105"/>
    </source>
</evidence>
<keyword evidence="2 4" id="KW-0238">DNA-binding</keyword>
<dbReference type="EMBL" id="VNHX01000004">
    <property type="protein sequence ID" value="TYP96923.1"/>
    <property type="molecule type" value="Genomic_DNA"/>
</dbReference>
<reference evidence="6 7" key="1">
    <citation type="submission" date="2019-07" db="EMBL/GenBank/DDBJ databases">
        <title>Genomic Encyclopedia of Archaeal and Bacterial Type Strains, Phase II (KMG-II): from individual species to whole genera.</title>
        <authorList>
            <person name="Goeker M."/>
        </authorList>
    </citation>
    <scope>NUCLEOTIDE SEQUENCE [LARGE SCALE GENOMIC DNA]</scope>
    <source>
        <strain evidence="6 7">DSM 18850</strain>
    </source>
</reference>
<dbReference type="InterPro" id="IPR009057">
    <property type="entry name" value="Homeodomain-like_sf"/>
</dbReference>
<proteinExistence type="predicted"/>
<comment type="caution">
    <text evidence="6">The sequence shown here is derived from an EMBL/GenBank/DDBJ whole genome shotgun (WGS) entry which is preliminary data.</text>
</comment>
<dbReference type="InterPro" id="IPR050624">
    <property type="entry name" value="HTH-type_Tx_Regulator"/>
</dbReference>
<dbReference type="Gene3D" id="1.10.357.10">
    <property type="entry name" value="Tetracycline Repressor, domain 2"/>
    <property type="match status" value="1"/>
</dbReference>
<evidence type="ECO:0000256" key="3">
    <source>
        <dbReference type="ARBA" id="ARBA00023163"/>
    </source>
</evidence>
<dbReference type="RefSeq" id="WP_148907842.1">
    <property type="nucleotide sequence ID" value="NZ_VNHX01000004.1"/>
</dbReference>
<dbReference type="InterPro" id="IPR036271">
    <property type="entry name" value="Tet_transcr_reg_TetR-rel_C_sf"/>
</dbReference>
<dbReference type="Proteomes" id="UP000325105">
    <property type="component" value="Unassembled WGS sequence"/>
</dbReference>
<evidence type="ECO:0000259" key="5">
    <source>
        <dbReference type="PROSITE" id="PS50977"/>
    </source>
</evidence>
<name>A0A5S5DLW7_9SPHI</name>
<dbReference type="SUPFAM" id="SSF46689">
    <property type="entry name" value="Homeodomain-like"/>
    <property type="match status" value="1"/>
</dbReference>
<feature type="DNA-binding region" description="H-T-H motif" evidence="4">
    <location>
        <begin position="35"/>
        <end position="54"/>
    </location>
</feature>
<dbReference type="PANTHER" id="PTHR43479:SF11">
    <property type="entry name" value="ACREF_ENVCD OPERON REPRESSOR-RELATED"/>
    <property type="match status" value="1"/>
</dbReference>
<feature type="domain" description="HTH tetR-type" evidence="5">
    <location>
        <begin position="12"/>
        <end position="72"/>
    </location>
</feature>
<dbReference type="PANTHER" id="PTHR43479">
    <property type="entry name" value="ACREF/ENVCD OPERON REPRESSOR-RELATED"/>
    <property type="match status" value="1"/>
</dbReference>